<evidence type="ECO:0000256" key="11">
    <source>
        <dbReference type="ARBA" id="ARBA00023049"/>
    </source>
</evidence>
<keyword evidence="7" id="KW-0378">Hydrolase</keyword>
<dbReference type="GO" id="GO:0046872">
    <property type="term" value="F:metal ion binding"/>
    <property type="evidence" value="ECO:0007669"/>
    <property type="project" value="UniProtKB-KW"/>
</dbReference>
<keyword evidence="10" id="KW-0809">Transit peptide</keyword>
<dbReference type="Gene3D" id="1.10.8.60">
    <property type="match status" value="1"/>
</dbReference>
<keyword evidence="11 15" id="KW-0482">Metalloprotease</keyword>
<dbReference type="InterPro" id="IPR041569">
    <property type="entry name" value="AAA_lid_3"/>
</dbReference>
<evidence type="ECO:0000256" key="3">
    <source>
        <dbReference type="ARBA" id="ARBA00010550"/>
    </source>
</evidence>
<dbReference type="KEGG" id="zju:107417908"/>
<reference evidence="14" key="1">
    <citation type="submission" date="2025-05" db="UniProtKB">
        <authorList>
            <consortium name="RefSeq"/>
        </authorList>
    </citation>
    <scope>NUCLEOTIDE SEQUENCE [LARGE SCALE GENOMIC DNA]</scope>
</reference>
<evidence type="ECO:0000256" key="8">
    <source>
        <dbReference type="ARBA" id="ARBA00022833"/>
    </source>
</evidence>
<dbReference type="Pfam" id="PF01434">
    <property type="entry name" value="Peptidase_M41"/>
    <property type="match status" value="1"/>
</dbReference>
<dbReference type="InterPro" id="IPR003593">
    <property type="entry name" value="AAA+_ATPase"/>
</dbReference>
<dbReference type="GO" id="GO:0009793">
    <property type="term" value="P:embryo development ending in seed dormancy"/>
    <property type="evidence" value="ECO:0007669"/>
    <property type="project" value="TreeGrafter"/>
</dbReference>
<comment type="similarity">
    <text evidence="3">In the N-terminal section; belongs to the AAA ATPase family.</text>
</comment>
<dbReference type="GO" id="GO:0009535">
    <property type="term" value="C:chloroplast thylakoid membrane"/>
    <property type="evidence" value="ECO:0007669"/>
    <property type="project" value="TreeGrafter"/>
</dbReference>
<keyword evidence="5" id="KW-0479">Metal-binding</keyword>
<keyword evidence="12" id="KW-1133">Transmembrane helix</keyword>
<organism evidence="14 15">
    <name type="scientific">Ziziphus jujuba</name>
    <name type="common">Chinese jujube</name>
    <name type="synonym">Ziziphus sativa</name>
    <dbReference type="NCBI Taxonomy" id="326968"/>
    <lineage>
        <taxon>Eukaryota</taxon>
        <taxon>Viridiplantae</taxon>
        <taxon>Streptophyta</taxon>
        <taxon>Embryophyta</taxon>
        <taxon>Tracheophyta</taxon>
        <taxon>Spermatophyta</taxon>
        <taxon>Magnoliopsida</taxon>
        <taxon>eudicotyledons</taxon>
        <taxon>Gunneridae</taxon>
        <taxon>Pentapetalae</taxon>
        <taxon>rosids</taxon>
        <taxon>fabids</taxon>
        <taxon>Rosales</taxon>
        <taxon>Rhamnaceae</taxon>
        <taxon>Paliureae</taxon>
        <taxon>Ziziphus</taxon>
    </lineage>
</organism>
<dbReference type="Proteomes" id="UP001652623">
    <property type="component" value="Chromosome 2"/>
</dbReference>
<evidence type="ECO:0000256" key="12">
    <source>
        <dbReference type="SAM" id="Phobius"/>
    </source>
</evidence>
<dbReference type="GO" id="GO:0004176">
    <property type="term" value="F:ATP-dependent peptidase activity"/>
    <property type="evidence" value="ECO:0007669"/>
    <property type="project" value="InterPro"/>
</dbReference>
<evidence type="ECO:0000313" key="15">
    <source>
        <dbReference type="RefSeq" id="XP_015882043.2"/>
    </source>
</evidence>
<keyword evidence="8" id="KW-0862">Zinc</keyword>
<gene>
    <name evidence="15" type="primary">LOC107417908</name>
</gene>
<dbReference type="PANTHER" id="PTHR43655:SF19">
    <property type="entry name" value="ATP-DEPENDENT ZINC METALLOPROTEASE FTSH 12, CHLOROPLASTIC"/>
    <property type="match status" value="1"/>
</dbReference>
<dbReference type="GO" id="GO:0005524">
    <property type="term" value="F:ATP binding"/>
    <property type="evidence" value="ECO:0007669"/>
    <property type="project" value="UniProtKB-KW"/>
</dbReference>
<comment type="cofactor">
    <cofactor evidence="1">
        <name>Zn(2+)</name>
        <dbReference type="ChEBI" id="CHEBI:29105"/>
    </cofactor>
</comment>
<dbReference type="SUPFAM" id="SSF52540">
    <property type="entry name" value="P-loop containing nucleoside triphosphate hydrolases"/>
    <property type="match status" value="1"/>
</dbReference>
<dbReference type="GO" id="GO:0004222">
    <property type="term" value="F:metalloendopeptidase activity"/>
    <property type="evidence" value="ECO:0007669"/>
    <property type="project" value="InterPro"/>
</dbReference>
<evidence type="ECO:0000259" key="13">
    <source>
        <dbReference type="SMART" id="SM00382"/>
    </source>
</evidence>
<dbReference type="SMART" id="SM00382">
    <property type="entry name" value="AAA"/>
    <property type="match status" value="1"/>
</dbReference>
<dbReference type="PANTHER" id="PTHR43655">
    <property type="entry name" value="ATP-DEPENDENT PROTEASE"/>
    <property type="match status" value="1"/>
</dbReference>
<dbReference type="InterPro" id="IPR027417">
    <property type="entry name" value="P-loop_NTPase"/>
</dbReference>
<sequence>MDLTVTYRPNPLLFSSAPLAKDAHTSILFKLPRKQRPKVSPHKPVFRVLASANANGSDGFSWSSLARSVQQGTVRFWSNFGESLKKDTGFDLEDANVKVGGFVGRVRERVEKSGVVLERFRSDAVPEFVSWNQWQRWKDVKSWDSKRIAALFLYIFFAILSSQRIYAAIRAPYLDRQRKELTEAYMEALIPEPSPTNIRKLKKSMWRKTTPKGLKMKKFIERPDGTLVHDSSYVGEDAWVDDQKLPQENVKQIVDSDVKLNAEEKEELKKELGISGKAQEGGGTWRERLQTWKEVLQKEKLAEQVDSQNAKYVVEFDMNEVEKSLRKDVVEKVAETQGTRALWIAKRWWLYRPQLPYSYFLEKLDCSEVAAVVFTEDLKRLYVTMKEGFPLEYVVDIPLDPYLFEIISSSGVEVDLLQKRQIHYFMKVVIALVPGLLILWLIRESVMLLHITSKRFLYKKYNQLFDMAYAENFILPVGDVGETKSMYKEVVLGGDVWDLLDELMIYMGNPMQYYERGVQFVRGVLLSGPPGTGKTLFARTLAKESGLPFVFASGAEFTDSEKSGAARINEMFSIARRNAPSFVFVDEIDAIAGRHARKDPRRRATFEALIAQLDGEKEKTGVDRFSLRQAVIFICATNRPDELDLEFVRPGRIDRRLYIGLPDAKQRVQIFGVHSAGKQLAEDVDFGKLVFRTVGFSGADIRNLVNEAAIMSVRKGHSKIYQQDVSDVLDKQLLEGMGVLLTEEEQQKCEESVSFEKKKLLAVHEAGHIVLAHLFPQYDWHAFSQLLPGGKETAISVFYPREDTVDQGYTTFGYMKMQMVVAHGGTCAERVVFGNDITDGGRDDLEKITKIAREMVISPQNPRLGLTALTKRIGLVDRPDNPDGELIRYRWDDPHVIPANMTPEVSELFTRELTRYIEETEELAMNGLMNNRHILDVISLKLLENSRITGLEVEEIMKGLSPVMFEDFVKPFQINLDEDGPLPHKDQLRYQPLDIYPAPLHRC</sequence>
<dbReference type="InterPro" id="IPR050928">
    <property type="entry name" value="ATP-dep_Zn_Metalloprotease"/>
</dbReference>
<dbReference type="GO" id="GO:0034982">
    <property type="term" value="P:mitochondrial protein processing"/>
    <property type="evidence" value="ECO:0007669"/>
    <property type="project" value="TreeGrafter"/>
</dbReference>
<keyword evidence="12" id="KW-0472">Membrane</keyword>
<dbReference type="SUPFAM" id="SSF140990">
    <property type="entry name" value="FtsH protease domain-like"/>
    <property type="match status" value="1"/>
</dbReference>
<dbReference type="FunCoup" id="A0A6P3ZQZ2">
    <property type="interactions" value="808"/>
</dbReference>
<dbReference type="RefSeq" id="XP_015882043.2">
    <property type="nucleotide sequence ID" value="XM_016026557.4"/>
</dbReference>
<dbReference type="InterPro" id="IPR000642">
    <property type="entry name" value="Peptidase_M41"/>
</dbReference>
<evidence type="ECO:0000256" key="7">
    <source>
        <dbReference type="ARBA" id="ARBA00022801"/>
    </source>
</evidence>
<evidence type="ECO:0000256" key="10">
    <source>
        <dbReference type="ARBA" id="ARBA00022946"/>
    </source>
</evidence>
<dbReference type="GeneID" id="107417908"/>
<reference evidence="15" key="2">
    <citation type="submission" date="2025-08" db="UniProtKB">
        <authorList>
            <consortium name="RefSeq"/>
        </authorList>
    </citation>
    <scope>IDENTIFICATION</scope>
    <source>
        <tissue evidence="15">Seedling</tissue>
    </source>
</reference>
<evidence type="ECO:0000256" key="1">
    <source>
        <dbReference type="ARBA" id="ARBA00001947"/>
    </source>
</evidence>
<dbReference type="Pfam" id="PF17862">
    <property type="entry name" value="AAA_lid_3"/>
    <property type="match status" value="1"/>
</dbReference>
<keyword evidence="4" id="KW-0645">Protease</keyword>
<keyword evidence="9" id="KW-0067">ATP-binding</keyword>
<keyword evidence="14" id="KW-1185">Reference proteome</keyword>
<evidence type="ECO:0000256" key="9">
    <source>
        <dbReference type="ARBA" id="ARBA00022840"/>
    </source>
</evidence>
<evidence type="ECO:0000256" key="2">
    <source>
        <dbReference type="ARBA" id="ARBA00010044"/>
    </source>
</evidence>
<dbReference type="Pfam" id="PF00004">
    <property type="entry name" value="AAA"/>
    <property type="match status" value="1"/>
</dbReference>
<evidence type="ECO:0000256" key="6">
    <source>
        <dbReference type="ARBA" id="ARBA00022741"/>
    </source>
</evidence>
<dbReference type="Gene3D" id="3.40.50.300">
    <property type="entry name" value="P-loop containing nucleotide triphosphate hydrolases"/>
    <property type="match status" value="1"/>
</dbReference>
<dbReference type="InParanoid" id="A0A6P3ZQZ2"/>
<name>A0A6P3ZQZ2_ZIZJJ</name>
<comment type="similarity">
    <text evidence="2">In the C-terminal section; belongs to the peptidase M41 family.</text>
</comment>
<accession>A0A6P3ZQZ2</accession>
<dbReference type="InterPro" id="IPR003959">
    <property type="entry name" value="ATPase_AAA_core"/>
</dbReference>
<feature type="domain" description="AAA+ ATPase" evidence="13">
    <location>
        <begin position="520"/>
        <end position="663"/>
    </location>
</feature>
<dbReference type="InterPro" id="IPR037219">
    <property type="entry name" value="Peptidase_M41-like"/>
</dbReference>
<dbReference type="Gene3D" id="1.20.58.760">
    <property type="entry name" value="Peptidase M41"/>
    <property type="match status" value="1"/>
</dbReference>
<dbReference type="GO" id="GO:0005745">
    <property type="term" value="C:m-AAA complex"/>
    <property type="evidence" value="ECO:0007669"/>
    <property type="project" value="TreeGrafter"/>
</dbReference>
<evidence type="ECO:0000256" key="5">
    <source>
        <dbReference type="ARBA" id="ARBA00022723"/>
    </source>
</evidence>
<evidence type="ECO:0000256" key="4">
    <source>
        <dbReference type="ARBA" id="ARBA00022670"/>
    </source>
</evidence>
<keyword evidence="12" id="KW-0812">Transmembrane</keyword>
<evidence type="ECO:0000313" key="14">
    <source>
        <dbReference type="Proteomes" id="UP001652623"/>
    </source>
</evidence>
<proteinExistence type="inferred from homology"/>
<dbReference type="AlphaFoldDB" id="A0A6P3ZQZ2"/>
<feature type="transmembrane region" description="Helical" evidence="12">
    <location>
        <begin position="148"/>
        <end position="169"/>
    </location>
</feature>
<keyword evidence="6" id="KW-0547">Nucleotide-binding</keyword>
<protein>
    <submittedName>
        <fullName evidence="15">ATP-dependent zinc metalloprotease FTSH 12, chloroplastic</fullName>
    </submittedName>
</protein>
<dbReference type="GO" id="GO:0016887">
    <property type="term" value="F:ATP hydrolysis activity"/>
    <property type="evidence" value="ECO:0007669"/>
    <property type="project" value="InterPro"/>
</dbReference>